<evidence type="ECO:0000313" key="3">
    <source>
        <dbReference type="Proteomes" id="UP000590511"/>
    </source>
</evidence>
<dbReference type="EMBL" id="BOMP01000016">
    <property type="protein sequence ID" value="GIE38054.1"/>
    <property type="molecule type" value="Genomic_DNA"/>
</dbReference>
<dbReference type="Proteomes" id="UP000590511">
    <property type="component" value="Unassembled WGS sequence"/>
</dbReference>
<accession>A0A7W7HN29</accession>
<gene>
    <name evidence="1" type="ORF">Alo02nite_09520</name>
    <name evidence="2" type="ORF">BJ964_007681</name>
</gene>
<proteinExistence type="predicted"/>
<evidence type="ECO:0000313" key="4">
    <source>
        <dbReference type="Proteomes" id="UP000631312"/>
    </source>
</evidence>
<reference evidence="2 3" key="1">
    <citation type="submission" date="2020-08" db="EMBL/GenBank/DDBJ databases">
        <title>Sequencing the genomes of 1000 actinobacteria strains.</title>
        <authorList>
            <person name="Klenk H.-P."/>
        </authorList>
    </citation>
    <scope>NUCLEOTIDE SEQUENCE [LARGE SCALE GENOMIC DNA]</scope>
    <source>
        <strain evidence="2 3">DSM 43150</strain>
    </source>
</reference>
<reference evidence="1 4" key="2">
    <citation type="submission" date="2021-01" db="EMBL/GenBank/DDBJ databases">
        <title>Whole genome shotgun sequence of Actinoplanes lobatus NBRC 12513.</title>
        <authorList>
            <person name="Komaki H."/>
            <person name="Tamura T."/>
        </authorList>
    </citation>
    <scope>NUCLEOTIDE SEQUENCE [LARGE SCALE GENOMIC DNA]</scope>
    <source>
        <strain evidence="1 4">NBRC 12513</strain>
    </source>
</reference>
<keyword evidence="4" id="KW-1185">Reference proteome</keyword>
<dbReference type="InterPro" id="IPR035948">
    <property type="entry name" value="YwqG-like_sf"/>
</dbReference>
<dbReference type="RefSeq" id="WP_188125208.1">
    <property type="nucleotide sequence ID" value="NZ_BOMP01000016.1"/>
</dbReference>
<dbReference type="AlphaFoldDB" id="A0A7W7HN29"/>
<name>A0A7W7HN29_9ACTN</name>
<evidence type="ECO:0008006" key="5">
    <source>
        <dbReference type="Google" id="ProtNLM"/>
    </source>
</evidence>
<evidence type="ECO:0000313" key="1">
    <source>
        <dbReference type="EMBL" id="GIE38054.1"/>
    </source>
</evidence>
<evidence type="ECO:0000313" key="2">
    <source>
        <dbReference type="EMBL" id="MBB4753520.1"/>
    </source>
</evidence>
<protein>
    <recommendedName>
        <fullName evidence="5">DUF1963 domain-containing protein</fullName>
    </recommendedName>
</protein>
<dbReference type="SUPFAM" id="SSF103032">
    <property type="entry name" value="Hypothetical protein YwqG"/>
    <property type="match status" value="1"/>
</dbReference>
<sequence length="274" mass="30444">MGSIVTPSPPLDVEGAFPEFAGRWKTTVRLHPRRADPGVRESSLGGPLLWPVGEAWPVCESEEDHDEPIVMVAVLQIFARDVPELVFPGGTDVFQLLWCPALHDDDCRPLPLVRWRAEASIGELLDNPEPPDDEAVEEDHVPVACSLSPERVRELPDAWELDDDLRDRVEGWAQERGWSYFAHLSAADGTKAGGWPEWIQDPQYPVCDCGTTMSHLVTVASREWDGESWRRWRPAGAVDGGMDAGLCLGDVGANYFFTCPRCPQNPPTMIFQCS</sequence>
<organism evidence="2 3">
    <name type="scientific">Actinoplanes lobatus</name>
    <dbReference type="NCBI Taxonomy" id="113568"/>
    <lineage>
        <taxon>Bacteria</taxon>
        <taxon>Bacillati</taxon>
        <taxon>Actinomycetota</taxon>
        <taxon>Actinomycetes</taxon>
        <taxon>Micromonosporales</taxon>
        <taxon>Micromonosporaceae</taxon>
        <taxon>Actinoplanes</taxon>
    </lineage>
</organism>
<comment type="caution">
    <text evidence="2">The sequence shown here is derived from an EMBL/GenBank/DDBJ whole genome shotgun (WGS) entry which is preliminary data.</text>
</comment>
<dbReference type="Gene3D" id="2.30.320.10">
    <property type="entry name" value="YwqG-like"/>
    <property type="match status" value="1"/>
</dbReference>
<dbReference type="EMBL" id="JACHNC010000001">
    <property type="protein sequence ID" value="MBB4753520.1"/>
    <property type="molecule type" value="Genomic_DNA"/>
</dbReference>
<dbReference type="Proteomes" id="UP000631312">
    <property type="component" value="Unassembled WGS sequence"/>
</dbReference>